<comment type="caution">
    <text evidence="2">The sequence shown here is derived from an EMBL/GenBank/DDBJ whole genome shotgun (WGS) entry which is preliminary data.</text>
</comment>
<dbReference type="Proteomes" id="UP001206983">
    <property type="component" value="Unassembled WGS sequence"/>
</dbReference>
<protein>
    <recommendedName>
        <fullName evidence="1">RNase NYN domain-containing protein</fullName>
    </recommendedName>
</protein>
<proteinExistence type="predicted"/>
<dbReference type="Gene3D" id="3.40.50.11980">
    <property type="match status" value="1"/>
</dbReference>
<keyword evidence="3" id="KW-1185">Reference proteome</keyword>
<dbReference type="EMBL" id="JTEO01000006">
    <property type="protein sequence ID" value="MCQ6963676.1"/>
    <property type="molecule type" value="Genomic_DNA"/>
</dbReference>
<gene>
    <name evidence="2" type="ORF">PV02_11560</name>
</gene>
<name>A0AAE3HC78_9EURY</name>
<accession>A0AAE3HC78</accession>
<organism evidence="2 3">
    <name type="scientific">Methanolobus chelungpuianus</name>
    <dbReference type="NCBI Taxonomy" id="502115"/>
    <lineage>
        <taxon>Archaea</taxon>
        <taxon>Methanobacteriati</taxon>
        <taxon>Methanobacteriota</taxon>
        <taxon>Stenosarchaea group</taxon>
        <taxon>Methanomicrobia</taxon>
        <taxon>Methanosarcinales</taxon>
        <taxon>Methanosarcinaceae</taxon>
        <taxon>Methanolobus</taxon>
    </lineage>
</organism>
<reference evidence="2 3" key="1">
    <citation type="journal article" date="2011" name="Appl. Environ. Microbiol.">
        <title>Methanogenic archaea isolated from Taiwan's Chelungpu fault.</title>
        <authorList>
            <person name="Wu S.Y."/>
            <person name="Lai M.C."/>
        </authorList>
    </citation>
    <scope>NUCLEOTIDE SEQUENCE [LARGE SCALE GENOMIC DNA]</scope>
    <source>
        <strain evidence="2 3">St545Mb</strain>
    </source>
</reference>
<evidence type="ECO:0000313" key="3">
    <source>
        <dbReference type="Proteomes" id="UP001206983"/>
    </source>
</evidence>
<feature type="domain" description="RNase NYN" evidence="1">
    <location>
        <begin position="5"/>
        <end position="144"/>
    </location>
</feature>
<dbReference type="AlphaFoldDB" id="A0AAE3HC78"/>
<evidence type="ECO:0000313" key="2">
    <source>
        <dbReference type="EMBL" id="MCQ6963676.1"/>
    </source>
</evidence>
<dbReference type="InterPro" id="IPR021869">
    <property type="entry name" value="RNase_Zc3h12_NYN"/>
</dbReference>
<dbReference type="Pfam" id="PF11977">
    <property type="entry name" value="RNase_Zc3h12a"/>
    <property type="match status" value="1"/>
</dbReference>
<sequence length="255" mass="28578">MSFDVIIDGANISHVTSTKIVAARIEHAIDGLSTFGLEAHAILPQYMYNGKNKNKNVTDVSVIDRLLSAKKISLVNVDDDNILISAAFDADSLILSNDSFSDHISKSWCTLELRDFIKDRRLSFCFVEDRFIIPLSDRCKINKYHIEKKGHILEQNTETKVVDIPNFKELVVKNPTCSSIPTEKLPEPVTKLLGIVSDSKKHRLSDVSSKLKKEAGFSINDIFGNTKRASLFLEIRGFEITVKNDQCYVTRSATA</sequence>
<dbReference type="RefSeq" id="WP_256623611.1">
    <property type="nucleotide sequence ID" value="NZ_JTEO01000006.1"/>
</dbReference>
<evidence type="ECO:0000259" key="1">
    <source>
        <dbReference type="Pfam" id="PF11977"/>
    </source>
</evidence>